<dbReference type="Proteomes" id="UP000001794">
    <property type="component" value="Segment"/>
</dbReference>
<proteinExistence type="predicted"/>
<name>Q8LT38_9CAUD</name>
<dbReference type="KEGG" id="vg:956072"/>
<sequence length="132" mass="14109">MNKYAKVTFRASIILWTIVFLLMCTSGCSALTGLATDAAIGAVAKDDPLLGIDTEIVAGDKQGIKSGPDTKLDDVEVNGNLTTSTIGRKTDVSGTTDTLTINEGVPFWWVLVGMSVMLLLGLFIPQFKLTRK</sequence>
<dbReference type="OrthoDB" id="38301at10239"/>
<dbReference type="RefSeq" id="NP_640327.1">
    <property type="nucleotide sequence ID" value="NC_003907.2"/>
</dbReference>
<evidence type="ECO:0000256" key="1">
    <source>
        <dbReference type="SAM" id="Phobius"/>
    </source>
</evidence>
<accession>Q8LT38</accession>
<organism evidence="2 3">
    <name type="scientific">Vibrio phage VpV262</name>
    <dbReference type="NCBI Taxonomy" id="2907796"/>
    <lineage>
        <taxon>Viruses</taxon>
        <taxon>Duplodnaviria</taxon>
        <taxon>Heunggongvirae</taxon>
        <taxon>Uroviricota</taxon>
        <taxon>Caudoviricetes</taxon>
        <taxon>Zobellviridae</taxon>
        <taxon>Vipivirus</taxon>
        <taxon>Vipivirus canadense</taxon>
    </lineage>
</organism>
<reference evidence="2 3" key="1">
    <citation type="journal article" date="2003" name="Virology">
        <title>The complete sequence of marine bacteriophage VpV262 infecting vibrio parahaemolyticus indicates that an ancestral component of a T7 viral supergroup is widespread in the marine environment.</title>
        <authorList>
            <person name="Hardies S.C."/>
            <person name="Comeau A.M."/>
            <person name="Serwer P."/>
            <person name="Suttle C.A."/>
        </authorList>
    </citation>
    <scope>NUCLEOTIDE SEQUENCE</scope>
</reference>
<keyword evidence="1" id="KW-0812">Transmembrane</keyword>
<keyword evidence="1" id="KW-1133">Transmembrane helix</keyword>
<dbReference type="EMBL" id="AY095314">
    <property type="protein sequence ID" value="AAM28393.1"/>
    <property type="molecule type" value="Genomic_DNA"/>
</dbReference>
<keyword evidence="3" id="KW-1185">Reference proteome</keyword>
<dbReference type="GeneID" id="956072"/>
<evidence type="ECO:0000313" key="2">
    <source>
        <dbReference type="EMBL" id="AAM28393.1"/>
    </source>
</evidence>
<evidence type="ECO:0000313" key="3">
    <source>
        <dbReference type="Proteomes" id="UP000001794"/>
    </source>
</evidence>
<keyword evidence="1" id="KW-0472">Membrane</keyword>
<feature type="transmembrane region" description="Helical" evidence="1">
    <location>
        <begin position="107"/>
        <end position="124"/>
    </location>
</feature>
<protein>
    <submittedName>
        <fullName evidence="2">Uncharacterized protein</fullName>
    </submittedName>
</protein>